<comment type="subcellular location">
    <subcellularLocation>
        <location evidence="1">Fimbrium</location>
    </subcellularLocation>
</comment>
<protein>
    <submittedName>
        <fullName evidence="8">Type 1 fimbrial protein</fullName>
    </submittedName>
</protein>
<name>A0AAP2F0Y2_LELAM</name>
<dbReference type="InterPro" id="IPR008966">
    <property type="entry name" value="Adhesion_dom_sf"/>
</dbReference>
<keyword evidence="3 5" id="KW-0732">Signal</keyword>
<reference evidence="8" key="1">
    <citation type="submission" date="2020-12" db="EMBL/GenBank/DDBJ databases">
        <title>Draft genome sequence of Enterobacter spp., Lelliottia spp. and Serratia spp. isolated from drinking water reservoirs and lakes.</title>
        <authorList>
            <person name="Reitter C."/>
            <person name="Neuhaus K."/>
            <person name="Huegler M."/>
        </authorList>
    </citation>
    <scope>NUCLEOTIDE SEQUENCE</scope>
    <source>
        <strain evidence="8">TZW15</strain>
    </source>
</reference>
<dbReference type="EMBL" id="JAENMS010000002">
    <property type="protein sequence ID" value="MBL5933780.1"/>
    <property type="molecule type" value="Genomic_DNA"/>
</dbReference>
<keyword evidence="4" id="KW-0281">Fimbrium</keyword>
<dbReference type="Gene3D" id="2.60.40.3310">
    <property type="match status" value="1"/>
</dbReference>
<evidence type="ECO:0000256" key="2">
    <source>
        <dbReference type="ARBA" id="ARBA00006671"/>
    </source>
</evidence>
<dbReference type="AlphaFoldDB" id="A0AAP2F0Y2"/>
<accession>A0AAP2F0Y2</accession>
<dbReference type="InterPro" id="IPR054160">
    <property type="entry name" value="MrkD_recept-bd"/>
</dbReference>
<dbReference type="Proteomes" id="UP000653275">
    <property type="component" value="Unassembled WGS sequence"/>
</dbReference>
<dbReference type="InterPro" id="IPR050263">
    <property type="entry name" value="Bact_Fimbrial_Adh_Pro"/>
</dbReference>
<organism evidence="8 9">
    <name type="scientific">Lelliottia amnigena</name>
    <name type="common">Enterobacter amnigenus</name>
    <dbReference type="NCBI Taxonomy" id="61646"/>
    <lineage>
        <taxon>Bacteria</taxon>
        <taxon>Pseudomonadati</taxon>
        <taxon>Pseudomonadota</taxon>
        <taxon>Gammaproteobacteria</taxon>
        <taxon>Enterobacterales</taxon>
        <taxon>Enterobacteriaceae</taxon>
        <taxon>Lelliottia</taxon>
    </lineage>
</organism>
<dbReference type="SUPFAM" id="SSF49401">
    <property type="entry name" value="Bacterial adhesins"/>
    <property type="match status" value="1"/>
</dbReference>
<sequence length="318" mass="33968">MSIRLFQCLLLSVIFQFLIPSVQASCLDVEQAANVNFNNTTPIVVPQGTPIGTVIYTTQVHAEYVATHTCTSYDKENDMLQGSDTGLDDENWSPVFSTNIKGIGYTFYVPGAGYFDNRRWGPIASKQYFASGSDNYTLSFIVTSTDIGVGTIKSGLYAYRKIAADYSSALQTLANIYVNGGNIVSACAVKGSNIAVDMGTVNDSEFTGPGSNSAEVIFKLKVNCPADSNVFATIEGTTDADMTDGSVLALTPGEGNATGIGAQILYSSTPLKLNEKLYLKKGIGSEETMKFSARYIQTKPSITPGHANATGTLTITYE</sequence>
<evidence type="ECO:0000256" key="5">
    <source>
        <dbReference type="SAM" id="SignalP"/>
    </source>
</evidence>
<comment type="caution">
    <text evidence="8">The sequence shown here is derived from an EMBL/GenBank/DDBJ whole genome shotgun (WGS) entry which is preliminary data.</text>
</comment>
<evidence type="ECO:0000259" key="6">
    <source>
        <dbReference type="Pfam" id="PF00419"/>
    </source>
</evidence>
<evidence type="ECO:0000256" key="4">
    <source>
        <dbReference type="ARBA" id="ARBA00023263"/>
    </source>
</evidence>
<dbReference type="Pfam" id="PF22003">
    <property type="entry name" value="MrkDrd"/>
    <property type="match status" value="1"/>
</dbReference>
<evidence type="ECO:0000256" key="3">
    <source>
        <dbReference type="ARBA" id="ARBA00022729"/>
    </source>
</evidence>
<proteinExistence type="inferred from homology"/>
<evidence type="ECO:0000313" key="9">
    <source>
        <dbReference type="Proteomes" id="UP000653275"/>
    </source>
</evidence>
<dbReference type="RefSeq" id="WP_202665399.1">
    <property type="nucleotide sequence ID" value="NZ_JAENMR010000002.1"/>
</dbReference>
<dbReference type="InterPro" id="IPR000259">
    <property type="entry name" value="Adhesion_dom_fimbrial"/>
</dbReference>
<feature type="domain" description="Fimbrial-type adhesion" evidence="6">
    <location>
        <begin position="183"/>
        <end position="317"/>
    </location>
</feature>
<dbReference type="GO" id="GO:0009289">
    <property type="term" value="C:pilus"/>
    <property type="evidence" value="ECO:0007669"/>
    <property type="project" value="UniProtKB-SubCell"/>
</dbReference>
<feature type="chain" id="PRO_5042898816" evidence="5">
    <location>
        <begin position="25"/>
        <end position="318"/>
    </location>
</feature>
<dbReference type="Gene3D" id="2.60.40.1090">
    <property type="entry name" value="Fimbrial-type adhesion domain"/>
    <property type="match status" value="1"/>
</dbReference>
<feature type="domain" description="MrkD-like receptor binding" evidence="7">
    <location>
        <begin position="43"/>
        <end position="160"/>
    </location>
</feature>
<dbReference type="PANTHER" id="PTHR33420:SF12">
    <property type="entry name" value="FIMBRIN-LIKE PROTEIN FIMI-RELATED"/>
    <property type="match status" value="1"/>
</dbReference>
<dbReference type="InterPro" id="IPR036937">
    <property type="entry name" value="Adhesion_dom_fimbrial_sf"/>
</dbReference>
<evidence type="ECO:0000259" key="7">
    <source>
        <dbReference type="Pfam" id="PF22003"/>
    </source>
</evidence>
<evidence type="ECO:0000313" key="8">
    <source>
        <dbReference type="EMBL" id="MBL5933780.1"/>
    </source>
</evidence>
<comment type="similarity">
    <text evidence="2">Belongs to the fimbrial protein family.</text>
</comment>
<feature type="signal peptide" evidence="5">
    <location>
        <begin position="1"/>
        <end position="24"/>
    </location>
</feature>
<dbReference type="GO" id="GO:0043709">
    <property type="term" value="P:cell adhesion involved in single-species biofilm formation"/>
    <property type="evidence" value="ECO:0007669"/>
    <property type="project" value="TreeGrafter"/>
</dbReference>
<dbReference type="PANTHER" id="PTHR33420">
    <property type="entry name" value="FIMBRIAL SUBUNIT ELFA-RELATED"/>
    <property type="match status" value="1"/>
</dbReference>
<gene>
    <name evidence="8" type="ORF">I7V27_04780</name>
</gene>
<dbReference type="Pfam" id="PF00419">
    <property type="entry name" value="Fimbrial"/>
    <property type="match status" value="1"/>
</dbReference>
<evidence type="ECO:0000256" key="1">
    <source>
        <dbReference type="ARBA" id="ARBA00004561"/>
    </source>
</evidence>